<reference evidence="8 9" key="1">
    <citation type="submission" date="2024-01" db="EMBL/GenBank/DDBJ databases">
        <title>Complete Genome Sequence of Alkalicoccus halolimnae BZ-SZ-XJ29T, a Moderately Halophilic Bacterium Isolated from a Salt Lake.</title>
        <authorList>
            <person name="Zhao B."/>
        </authorList>
    </citation>
    <scope>NUCLEOTIDE SEQUENCE [LARGE SCALE GENOMIC DNA]</scope>
    <source>
        <strain evidence="8 9">BZ-SZ-XJ29</strain>
    </source>
</reference>
<feature type="transmembrane region" description="Helical" evidence="5">
    <location>
        <begin position="6"/>
        <end position="23"/>
    </location>
</feature>
<protein>
    <submittedName>
        <fullName evidence="8">Flotillin family protein</fullName>
    </submittedName>
</protein>
<evidence type="ECO:0000313" key="9">
    <source>
        <dbReference type="Proteomes" id="UP000321816"/>
    </source>
</evidence>
<dbReference type="Pfam" id="PF01145">
    <property type="entry name" value="Band_7"/>
    <property type="match status" value="1"/>
</dbReference>
<accession>A0A5C7FKG2</accession>
<dbReference type="GO" id="GO:0072659">
    <property type="term" value="P:protein localization to plasma membrane"/>
    <property type="evidence" value="ECO:0007669"/>
    <property type="project" value="TreeGrafter"/>
</dbReference>
<feature type="region of interest" description="Disordered" evidence="4">
    <location>
        <begin position="222"/>
        <end position="255"/>
    </location>
</feature>
<keyword evidence="9" id="KW-1185">Reference proteome</keyword>
<feature type="compositionally biased region" description="Low complexity" evidence="4">
    <location>
        <begin position="512"/>
        <end position="522"/>
    </location>
</feature>
<keyword evidence="5" id="KW-1133">Transmembrane helix</keyword>
<dbReference type="InterPro" id="IPR001107">
    <property type="entry name" value="Band_7"/>
</dbReference>
<dbReference type="InterPro" id="IPR031905">
    <property type="entry name" value="Flotillin_C"/>
</dbReference>
<dbReference type="GO" id="GO:0002020">
    <property type="term" value="F:protease binding"/>
    <property type="evidence" value="ECO:0007669"/>
    <property type="project" value="TreeGrafter"/>
</dbReference>
<feature type="domain" description="Flotillin C-terminal" evidence="7">
    <location>
        <begin position="379"/>
        <end position="462"/>
    </location>
</feature>
<dbReference type="Pfam" id="PF15975">
    <property type="entry name" value="Flot"/>
    <property type="match status" value="1"/>
</dbReference>
<dbReference type="Proteomes" id="UP000321816">
    <property type="component" value="Chromosome"/>
</dbReference>
<evidence type="ECO:0000256" key="2">
    <source>
        <dbReference type="ARBA" id="ARBA00007161"/>
    </source>
</evidence>
<keyword evidence="5" id="KW-0812">Transmembrane</keyword>
<proteinExistence type="inferred from homology"/>
<dbReference type="GO" id="GO:0005886">
    <property type="term" value="C:plasma membrane"/>
    <property type="evidence" value="ECO:0007669"/>
    <property type="project" value="TreeGrafter"/>
</dbReference>
<feature type="domain" description="Band 7" evidence="6">
    <location>
        <begin position="31"/>
        <end position="225"/>
    </location>
</feature>
<dbReference type="AlphaFoldDB" id="A0A5C7FKG2"/>
<evidence type="ECO:0000256" key="4">
    <source>
        <dbReference type="SAM" id="MobiDB-lite"/>
    </source>
</evidence>
<evidence type="ECO:0000256" key="5">
    <source>
        <dbReference type="SAM" id="Phobius"/>
    </source>
</evidence>
<comment type="similarity">
    <text evidence="2">Belongs to the band 7/mec-2 family. Flotillin subfamily.</text>
</comment>
<organism evidence="8 9">
    <name type="scientific">Alkalicoccus halolimnae</name>
    <dbReference type="NCBI Taxonomy" id="1667239"/>
    <lineage>
        <taxon>Bacteria</taxon>
        <taxon>Bacillati</taxon>
        <taxon>Bacillota</taxon>
        <taxon>Bacilli</taxon>
        <taxon>Bacillales</taxon>
        <taxon>Bacillaceae</taxon>
        <taxon>Alkalicoccus</taxon>
    </lineage>
</organism>
<evidence type="ECO:0000256" key="3">
    <source>
        <dbReference type="ARBA" id="ARBA00023136"/>
    </source>
</evidence>
<dbReference type="Gene3D" id="3.30.479.30">
    <property type="entry name" value="Band 7 domain"/>
    <property type="match status" value="1"/>
</dbReference>
<name>A0A5C7FKG2_9BACI</name>
<evidence type="ECO:0000259" key="6">
    <source>
        <dbReference type="Pfam" id="PF01145"/>
    </source>
</evidence>
<dbReference type="EMBL" id="CP144914">
    <property type="protein sequence ID" value="WWD79972.1"/>
    <property type="molecule type" value="Genomic_DNA"/>
</dbReference>
<dbReference type="CDD" id="cd03399">
    <property type="entry name" value="SPFH_flotillin"/>
    <property type="match status" value="1"/>
</dbReference>
<feature type="compositionally biased region" description="Basic and acidic residues" evidence="4">
    <location>
        <begin position="222"/>
        <end position="245"/>
    </location>
</feature>
<gene>
    <name evidence="8" type="ORF">FTX54_016505</name>
</gene>
<dbReference type="InterPro" id="IPR036013">
    <property type="entry name" value="Band_7/SPFH_dom_sf"/>
</dbReference>
<evidence type="ECO:0000256" key="1">
    <source>
        <dbReference type="ARBA" id="ARBA00004370"/>
    </source>
</evidence>
<evidence type="ECO:0000313" key="8">
    <source>
        <dbReference type="EMBL" id="WWD79972.1"/>
    </source>
</evidence>
<keyword evidence="3 5" id="KW-0472">Membrane</keyword>
<evidence type="ECO:0000259" key="7">
    <source>
        <dbReference type="Pfam" id="PF15975"/>
    </source>
</evidence>
<dbReference type="SUPFAM" id="SSF117892">
    <property type="entry name" value="Band 7/SPFH domain"/>
    <property type="match status" value="1"/>
</dbReference>
<dbReference type="InterPro" id="IPR027705">
    <property type="entry name" value="Flotillin_fam"/>
</dbReference>
<dbReference type="RefSeq" id="WP_147802564.1">
    <property type="nucleotide sequence ID" value="NZ_CP144914.1"/>
</dbReference>
<dbReference type="KEGG" id="ahal:FTX54_016505"/>
<feature type="region of interest" description="Disordered" evidence="4">
    <location>
        <begin position="500"/>
        <end position="534"/>
    </location>
</feature>
<dbReference type="PANTHER" id="PTHR13806:SF46">
    <property type="entry name" value="FLOTILLIN-1-RELATED"/>
    <property type="match status" value="1"/>
</dbReference>
<sequence>MAIIYGGIALFVLLVAVGVYFLYMKIRYRTARSNEALIITGPNLGDEEKETNIFSDEEGRSMKIIRGGGVLLKRFQTSTPVNLTSFQQKLTTPRVYTDGGVPIIADAIVMVKVADHLKGIANYAEQFLGKDQDEIEREISEVLNGNLRAILSKMTVEGINADREGFASQVTEVAQSQLDRMGFHITALTLTDLRDADEENGYLENLGRPQIAKVRKEAEVAEAESRRETRISRAKTEEEAKKSEYESEISMAEARKEKDIRDASIKEDTERARAKSEQAYDLEKAVLDRNVKDEELNTQFMERERSVKLEEEENKVRRTKLDADYYETTKQAEARAKSDEISAEAKAKADKIAKQAQAQIRVEEGKADAEVTREKGNAAAEIRVREGNAEAQVIREKGEAEAEARRLLADAMAEHGEAVIREKLIEALPKVAAEFARPLSNIDSVKVIDSGSGEGMNTMGSSVARNLMGMQEPVKEATGIDIAGLVKDFTGDKLNKLKENISQMPVEKEAEPAAASEAPVEETPLPEEKKKSEE</sequence>
<comment type="subcellular location">
    <subcellularLocation>
        <location evidence="1">Membrane</location>
    </subcellularLocation>
</comment>
<dbReference type="OrthoDB" id="9786220at2"/>
<dbReference type="PANTHER" id="PTHR13806">
    <property type="entry name" value="FLOTILLIN-RELATED"/>
    <property type="match status" value="1"/>
</dbReference>